<evidence type="ECO:0000256" key="2">
    <source>
        <dbReference type="SAM" id="Coils"/>
    </source>
</evidence>
<dbReference type="STRING" id="4537.A0A0E0JZD1"/>
<dbReference type="SUPFAM" id="SSF57997">
    <property type="entry name" value="Tropomyosin"/>
    <property type="match status" value="1"/>
</dbReference>
<accession>A0A0E0JZD1</accession>
<dbReference type="PANTHER" id="PTHR23160">
    <property type="entry name" value="SYNAPTONEMAL COMPLEX PROTEIN-RELATED"/>
    <property type="match status" value="1"/>
</dbReference>
<dbReference type="Gramene" id="OPUNC02G13520.1">
    <property type="protein sequence ID" value="OPUNC02G13520.1"/>
    <property type="gene ID" value="OPUNC02G13520"/>
</dbReference>
<feature type="region of interest" description="Disordered" evidence="3">
    <location>
        <begin position="1"/>
        <end position="87"/>
    </location>
</feature>
<feature type="coiled-coil region" evidence="2">
    <location>
        <begin position="562"/>
        <end position="596"/>
    </location>
</feature>
<feature type="coiled-coil region" evidence="2">
    <location>
        <begin position="351"/>
        <end position="536"/>
    </location>
</feature>
<evidence type="ECO:0008006" key="6">
    <source>
        <dbReference type="Google" id="ProtNLM"/>
    </source>
</evidence>
<dbReference type="Proteomes" id="UP000026962">
    <property type="component" value="Chromosome 2"/>
</dbReference>
<name>A0A0E0JZD1_ORYPU</name>
<dbReference type="PANTHER" id="PTHR23160:SF20">
    <property type="entry name" value="OS02G0439200 PROTEIN"/>
    <property type="match status" value="1"/>
</dbReference>
<evidence type="ECO:0000313" key="5">
    <source>
        <dbReference type="Proteomes" id="UP000026962"/>
    </source>
</evidence>
<reference evidence="4" key="1">
    <citation type="submission" date="2015-04" db="UniProtKB">
        <authorList>
            <consortium name="EnsemblPlants"/>
        </authorList>
    </citation>
    <scope>IDENTIFICATION</scope>
</reference>
<keyword evidence="1 2" id="KW-0175">Coiled coil</keyword>
<proteinExistence type="predicted"/>
<reference evidence="4" key="2">
    <citation type="submission" date="2018-05" db="EMBL/GenBank/DDBJ databases">
        <title>OpunRS2 (Oryza punctata Reference Sequence Version 2).</title>
        <authorList>
            <person name="Zhang J."/>
            <person name="Kudrna D."/>
            <person name="Lee S."/>
            <person name="Talag J."/>
            <person name="Welchert J."/>
            <person name="Wing R.A."/>
        </authorList>
    </citation>
    <scope>NUCLEOTIDE SEQUENCE [LARGE SCALE GENOMIC DNA]</scope>
</reference>
<sequence length="726" mass="80993">MTGSSRLNSGTADAAKSSKGTPHMAATARPVACGIPRHAAARAERSPALAEKTPSPSSADHRSPKIASRNSTPPSAEKQRSAVKKQSMEQFVAIQEELRRAKEQLAEKETEHRKVADVARRTADEANDKLQYALAELKKAEEASETEMFRAVELEQTTIESTQRKHELQRRLEATRRQQEADAAALRSLVAQLEEARLELADAIDAKNLALSHADDAVRAGEGNVAQVELLNAEINRLKDSFNSELESKVKESAEKTRKLEAEASVLRIKLKKAKVTEEKVAELEGAVEGLRADVANAIKARREADGLVGEWRKKAQLLEIKLELANQSSIVKAESMSSVMKELDAANALLQLKESQIALLHDKIESLEHEVVRQNEDINASGQRVDAAQRGALALRTEIQELRSRLGVMEHEKTGAVKDGSFSRSKIEAICEEKDKLAKELESSKDECDKLRKAMEDMASALQEMSAEARESRENYLDKQEEIEHTRAKLQELNISLNNTRENYEVMLDEANYERICLKNKVEQLEAEAKTTSEEWRSKELSFVSSITNSEEEIMSMRIQLGKATETTRDMENRNAQLEEKVRELEALMAKDINYNGGKDAKAYKENDGLHLQVKQSSGSEKIKDLYSLIGNDKGNTEKDGPVLVVSKMWENSKVANYNLSKERNNGEPEVDLFDTDRDIVADGNGSRLSTKKTNSNTKLVVKQNQQKKALMKKFGGLLKKKSHN</sequence>
<dbReference type="AlphaFoldDB" id="A0A0E0JZD1"/>
<dbReference type="EnsemblPlants" id="OPUNC02G13520.1">
    <property type="protein sequence ID" value="OPUNC02G13520.1"/>
    <property type="gene ID" value="OPUNC02G13520"/>
</dbReference>
<feature type="coiled-coil region" evidence="2">
    <location>
        <begin position="176"/>
        <end position="206"/>
    </location>
</feature>
<evidence type="ECO:0000256" key="1">
    <source>
        <dbReference type="ARBA" id="ARBA00023054"/>
    </source>
</evidence>
<keyword evidence="5" id="KW-1185">Reference proteome</keyword>
<organism evidence="4">
    <name type="scientific">Oryza punctata</name>
    <name type="common">Red rice</name>
    <dbReference type="NCBI Taxonomy" id="4537"/>
    <lineage>
        <taxon>Eukaryota</taxon>
        <taxon>Viridiplantae</taxon>
        <taxon>Streptophyta</taxon>
        <taxon>Embryophyta</taxon>
        <taxon>Tracheophyta</taxon>
        <taxon>Spermatophyta</taxon>
        <taxon>Magnoliopsida</taxon>
        <taxon>Liliopsida</taxon>
        <taxon>Poales</taxon>
        <taxon>Poaceae</taxon>
        <taxon>BOP clade</taxon>
        <taxon>Oryzoideae</taxon>
        <taxon>Oryzeae</taxon>
        <taxon>Oryzinae</taxon>
        <taxon>Oryza</taxon>
    </lineage>
</organism>
<feature type="compositionally biased region" description="Polar residues" evidence="3">
    <location>
        <begin position="1"/>
        <end position="11"/>
    </location>
</feature>
<evidence type="ECO:0000313" key="4">
    <source>
        <dbReference type="EnsemblPlants" id="OPUNC02G13520.1"/>
    </source>
</evidence>
<dbReference type="eggNOG" id="ENOG502QSCE">
    <property type="taxonomic scope" value="Eukaryota"/>
</dbReference>
<protein>
    <recommendedName>
        <fullName evidence="6">WEB family protein</fullName>
    </recommendedName>
</protein>
<evidence type="ECO:0000256" key="3">
    <source>
        <dbReference type="SAM" id="MobiDB-lite"/>
    </source>
</evidence>
<dbReference type="GO" id="GO:0007131">
    <property type="term" value="P:reciprocal meiotic recombination"/>
    <property type="evidence" value="ECO:0007669"/>
    <property type="project" value="TreeGrafter"/>
</dbReference>
<dbReference type="OMA" id="QHEHYET"/>
<dbReference type="HOGENOM" id="CLU_013878_0_0_1"/>
<feature type="coiled-coil region" evidence="2">
    <location>
        <begin position="243"/>
        <end position="301"/>
    </location>
</feature>
<dbReference type="Gene3D" id="1.10.287.1490">
    <property type="match status" value="1"/>
</dbReference>